<feature type="domain" description="F-box" evidence="2">
    <location>
        <begin position="120"/>
        <end position="174"/>
    </location>
</feature>
<dbReference type="OrthoDB" id="3226575at2759"/>
<protein>
    <submittedName>
        <fullName evidence="3">F-box domain-containing protein</fullName>
    </submittedName>
</protein>
<dbReference type="PROSITE" id="PS50181">
    <property type="entry name" value="FBOX"/>
    <property type="match status" value="1"/>
</dbReference>
<feature type="region of interest" description="Disordered" evidence="1">
    <location>
        <begin position="201"/>
        <end position="226"/>
    </location>
</feature>
<sequence>MPPVQLDALATILPAADQSFIASVQALRSPEVTATHSGPPHLPSADAIAQHFGRIVARWEPHPFTPQERQAIRLEGLRYLVIVRQIEEVQRDIYPRPLPAEVAAQLKFARQSYMLRYFRIFRINELPTEIISNILRFVVWDSMKSPVNARLRVTWTCKRWREIALGDSTLWNAIWFRGSGARIDRAWAWFERARQAPLDVRIDGNNSGDDSDDESEDSSIVNCDSSMTPADMRQMLLRLFTKLATIRMLIIVVDDWKSALVVLELLGTFGPSSGVPMLQRFELHRGGMKNEDRKSLAWPNIISQPFIGGVTVPSLAYLSLNGVPIDWSRSVLENLTTFDIRRLPASHSPDAARFREVLMNCPRLQKLSMDGAGPRFEEDAEGFVPVELPHLRTLVVADFSRQYSMFLFSQFSAPNVNDLTLMNLCGDDYLPLFLQLTGAFPKVRLLTAYSIQFEVSPHGLASMTRWLDSMPLLAYLRVANVATQFFGIFFRPNDLKTPVSPRLLVVDCQSVDPDILVRWKKDRQVFGTPLHKIYISEDLGARLKTEQIKELTTNCILAKLPRGATTPEEEALTL</sequence>
<gene>
    <name evidence="3" type="ORF">MVEN_01527600</name>
</gene>
<evidence type="ECO:0000313" key="3">
    <source>
        <dbReference type="EMBL" id="KAF7347704.1"/>
    </source>
</evidence>
<dbReference type="EMBL" id="JACAZI010000012">
    <property type="protein sequence ID" value="KAF7347704.1"/>
    <property type="molecule type" value="Genomic_DNA"/>
</dbReference>
<dbReference type="InterPro" id="IPR036047">
    <property type="entry name" value="F-box-like_dom_sf"/>
</dbReference>
<accession>A0A8H6XWI0</accession>
<dbReference type="Pfam" id="PF12937">
    <property type="entry name" value="F-box-like"/>
    <property type="match status" value="1"/>
</dbReference>
<name>A0A8H6XWI0_9AGAR</name>
<dbReference type="InterPro" id="IPR032675">
    <property type="entry name" value="LRR_dom_sf"/>
</dbReference>
<proteinExistence type="predicted"/>
<dbReference type="InterPro" id="IPR001810">
    <property type="entry name" value="F-box_dom"/>
</dbReference>
<comment type="caution">
    <text evidence="3">The sequence shown here is derived from an EMBL/GenBank/DDBJ whole genome shotgun (WGS) entry which is preliminary data.</text>
</comment>
<dbReference type="Gene3D" id="3.80.10.10">
    <property type="entry name" value="Ribonuclease Inhibitor"/>
    <property type="match status" value="1"/>
</dbReference>
<dbReference type="Gene3D" id="1.20.1280.50">
    <property type="match status" value="1"/>
</dbReference>
<organism evidence="3 4">
    <name type="scientific">Mycena venus</name>
    <dbReference type="NCBI Taxonomy" id="2733690"/>
    <lineage>
        <taxon>Eukaryota</taxon>
        <taxon>Fungi</taxon>
        <taxon>Dikarya</taxon>
        <taxon>Basidiomycota</taxon>
        <taxon>Agaricomycotina</taxon>
        <taxon>Agaricomycetes</taxon>
        <taxon>Agaricomycetidae</taxon>
        <taxon>Agaricales</taxon>
        <taxon>Marasmiineae</taxon>
        <taxon>Mycenaceae</taxon>
        <taxon>Mycena</taxon>
    </lineage>
</organism>
<evidence type="ECO:0000313" key="4">
    <source>
        <dbReference type="Proteomes" id="UP000620124"/>
    </source>
</evidence>
<reference evidence="3" key="1">
    <citation type="submission" date="2020-05" db="EMBL/GenBank/DDBJ databases">
        <title>Mycena genomes resolve the evolution of fungal bioluminescence.</title>
        <authorList>
            <person name="Tsai I.J."/>
        </authorList>
    </citation>
    <scope>NUCLEOTIDE SEQUENCE</scope>
    <source>
        <strain evidence="3">CCC161011</strain>
    </source>
</reference>
<dbReference type="SUPFAM" id="SSF81383">
    <property type="entry name" value="F-box domain"/>
    <property type="match status" value="1"/>
</dbReference>
<dbReference type="AlphaFoldDB" id="A0A8H6XWI0"/>
<evidence type="ECO:0000256" key="1">
    <source>
        <dbReference type="SAM" id="MobiDB-lite"/>
    </source>
</evidence>
<keyword evidence="4" id="KW-1185">Reference proteome</keyword>
<dbReference type="Proteomes" id="UP000620124">
    <property type="component" value="Unassembled WGS sequence"/>
</dbReference>
<dbReference type="SUPFAM" id="SSF52047">
    <property type="entry name" value="RNI-like"/>
    <property type="match status" value="1"/>
</dbReference>
<evidence type="ECO:0000259" key="2">
    <source>
        <dbReference type="PROSITE" id="PS50181"/>
    </source>
</evidence>